<dbReference type="Pfam" id="PF12229">
    <property type="entry name" value="PG_binding_4"/>
    <property type="match status" value="1"/>
</dbReference>
<keyword evidence="11" id="KW-1185">Reference proteome</keyword>
<evidence type="ECO:0000256" key="7">
    <source>
        <dbReference type="SAM" id="MobiDB-lite"/>
    </source>
</evidence>
<accession>A0A6N7XLN9</accession>
<keyword evidence="2" id="KW-0808">Transferase</keyword>
<keyword evidence="8" id="KW-0472">Membrane</keyword>
<dbReference type="InterPro" id="IPR038054">
    <property type="entry name" value="LD_TPept-like_central_sf"/>
</dbReference>
<evidence type="ECO:0000256" key="6">
    <source>
        <dbReference type="PROSITE-ProRule" id="PRU01373"/>
    </source>
</evidence>
<dbReference type="EMBL" id="VUNC01000002">
    <property type="protein sequence ID" value="MST72148.1"/>
    <property type="molecule type" value="Genomic_DNA"/>
</dbReference>
<keyword evidence="8" id="KW-0812">Transmembrane</keyword>
<evidence type="ECO:0000313" key="11">
    <source>
        <dbReference type="Proteomes" id="UP000469325"/>
    </source>
</evidence>
<dbReference type="GO" id="GO:0018104">
    <property type="term" value="P:peptidoglycan-protein cross-linking"/>
    <property type="evidence" value="ECO:0007669"/>
    <property type="project" value="TreeGrafter"/>
</dbReference>
<sequence>MLAPKPIVPTHLSHDASVGAHHHDGPSRSRKQSRGDRPHSRKGGIPKGAKVALVCAGVVGGVYLGGVVAWSRVLMPNTTVNGEDASLKTAQSVAEEKASTVSNYSLAVSGEGLSLTVGASDIDYASGTETIAQAIQSASNAWLWPVKVARGNNITVSLSPSYDKDKLTALVKAAVDKVNASATAPTNATIAYDSSSKTYAITAEQQGTALDESAVEKAVEAAIDSGQTTLELGSDSLQQPTVTKDDENLKTAASTANSYLAATQTLTVNGSTAATVDADTISKWVSVGDDLSVSLDTNAITTWATGDLSKQYDTVGTSRTYTTPYGKQVTVSGGTYGWVLDGSSLAQSLAANIQAGKAASVEIPWKTTAATYNPGGADWGSRYIDCDLSEQHVRMYDESGNLIWESDCVSGNTSKGHGTPEGVYTIDSYMGTNQTLIGEDENGDGEPDYKSQVSYWMPFVGNMVAFHDASWRSSFGGTIYQTDGSHGCVNLPSDAAKTLYSLVKVGDVVVVHS</sequence>
<dbReference type="GO" id="GO:0008360">
    <property type="term" value="P:regulation of cell shape"/>
    <property type="evidence" value="ECO:0007669"/>
    <property type="project" value="UniProtKB-UniRule"/>
</dbReference>
<feature type="transmembrane region" description="Helical" evidence="8">
    <location>
        <begin position="51"/>
        <end position="70"/>
    </location>
</feature>
<feature type="compositionally biased region" description="Basic and acidic residues" evidence="7">
    <location>
        <begin position="21"/>
        <end position="38"/>
    </location>
</feature>
<dbReference type="PROSITE" id="PS52029">
    <property type="entry name" value="LD_TPASE"/>
    <property type="match status" value="1"/>
</dbReference>
<evidence type="ECO:0000313" key="10">
    <source>
        <dbReference type="EMBL" id="MST72148.1"/>
    </source>
</evidence>
<keyword evidence="8" id="KW-1133">Transmembrane helix</keyword>
<protein>
    <submittedName>
        <fullName evidence="10">L,D-transpeptidase family protein</fullName>
    </submittedName>
</protein>
<evidence type="ECO:0000259" key="9">
    <source>
        <dbReference type="PROSITE" id="PS52029"/>
    </source>
</evidence>
<keyword evidence="5 6" id="KW-0961">Cell wall biogenesis/degradation</keyword>
<name>A0A6N7XLN9_9ACTN</name>
<feature type="active site" description="Nucleophile" evidence="6">
    <location>
        <position position="488"/>
    </location>
</feature>
<dbReference type="InterPro" id="IPR022029">
    <property type="entry name" value="YoaR-like_PG-bd"/>
</dbReference>
<evidence type="ECO:0000256" key="2">
    <source>
        <dbReference type="ARBA" id="ARBA00022679"/>
    </source>
</evidence>
<evidence type="ECO:0000256" key="8">
    <source>
        <dbReference type="SAM" id="Phobius"/>
    </source>
</evidence>
<dbReference type="Gene3D" id="2.40.440.10">
    <property type="entry name" value="L,D-transpeptidase catalytic domain-like"/>
    <property type="match status" value="1"/>
</dbReference>
<dbReference type="AlphaFoldDB" id="A0A6N7XLN9"/>
<dbReference type="GO" id="GO:0071972">
    <property type="term" value="F:peptidoglycan L,D-transpeptidase activity"/>
    <property type="evidence" value="ECO:0007669"/>
    <property type="project" value="TreeGrafter"/>
</dbReference>
<feature type="domain" description="L,D-TPase catalytic" evidence="9">
    <location>
        <begin position="382"/>
        <end position="512"/>
    </location>
</feature>
<dbReference type="SUPFAM" id="SSF143985">
    <property type="entry name" value="L,D-transpeptidase pre-catalytic domain-like"/>
    <property type="match status" value="1"/>
</dbReference>
<dbReference type="UniPathway" id="UPA00219"/>
<dbReference type="CDD" id="cd16913">
    <property type="entry name" value="YkuD_like"/>
    <property type="match status" value="1"/>
</dbReference>
<keyword evidence="4 6" id="KW-0573">Peptidoglycan synthesis</keyword>
<dbReference type="InterPro" id="IPR038063">
    <property type="entry name" value="Transpep_catalytic_dom"/>
</dbReference>
<dbReference type="InterPro" id="IPR005490">
    <property type="entry name" value="LD_TPept_cat_dom"/>
</dbReference>
<evidence type="ECO:0000256" key="4">
    <source>
        <dbReference type="ARBA" id="ARBA00022984"/>
    </source>
</evidence>
<dbReference type="GO" id="GO:0071555">
    <property type="term" value="P:cell wall organization"/>
    <property type="evidence" value="ECO:0007669"/>
    <property type="project" value="UniProtKB-UniRule"/>
</dbReference>
<dbReference type="Pfam" id="PF03734">
    <property type="entry name" value="YkuD"/>
    <property type="match status" value="1"/>
</dbReference>
<dbReference type="PANTHER" id="PTHR30582">
    <property type="entry name" value="L,D-TRANSPEPTIDASE"/>
    <property type="match status" value="1"/>
</dbReference>
<reference evidence="10 11" key="1">
    <citation type="submission" date="2019-08" db="EMBL/GenBank/DDBJ databases">
        <title>In-depth cultivation of the pig gut microbiome towards novel bacterial diversity and tailored functional studies.</title>
        <authorList>
            <person name="Wylensek D."/>
            <person name="Hitch T.C.A."/>
            <person name="Clavel T."/>
        </authorList>
    </citation>
    <scope>NUCLEOTIDE SEQUENCE [LARGE SCALE GENOMIC DNA]</scope>
    <source>
        <strain evidence="10 11">CA-Schmier-601-WT-1</strain>
    </source>
</reference>
<comment type="caution">
    <text evidence="10">The sequence shown here is derived from an EMBL/GenBank/DDBJ whole genome shotgun (WGS) entry which is preliminary data.</text>
</comment>
<evidence type="ECO:0000256" key="5">
    <source>
        <dbReference type="ARBA" id="ARBA00023316"/>
    </source>
</evidence>
<feature type="active site" description="Proton donor/acceptor" evidence="6">
    <location>
        <position position="467"/>
    </location>
</feature>
<evidence type="ECO:0000256" key="1">
    <source>
        <dbReference type="ARBA" id="ARBA00004752"/>
    </source>
</evidence>
<dbReference type="GO" id="GO:0005576">
    <property type="term" value="C:extracellular region"/>
    <property type="evidence" value="ECO:0007669"/>
    <property type="project" value="TreeGrafter"/>
</dbReference>
<dbReference type="Proteomes" id="UP000469325">
    <property type="component" value="Unassembled WGS sequence"/>
</dbReference>
<dbReference type="Gene3D" id="3.10.20.800">
    <property type="match status" value="1"/>
</dbReference>
<evidence type="ECO:0000256" key="3">
    <source>
        <dbReference type="ARBA" id="ARBA00022960"/>
    </source>
</evidence>
<dbReference type="GO" id="GO:0016740">
    <property type="term" value="F:transferase activity"/>
    <property type="evidence" value="ECO:0007669"/>
    <property type="project" value="UniProtKB-KW"/>
</dbReference>
<dbReference type="InterPro" id="IPR050979">
    <property type="entry name" value="LD-transpeptidase"/>
</dbReference>
<feature type="region of interest" description="Disordered" evidence="7">
    <location>
        <begin position="1"/>
        <end position="46"/>
    </location>
</feature>
<organism evidence="10 11">
    <name type="scientific">Olsenella porci</name>
    <dbReference type="NCBI Taxonomy" id="2652279"/>
    <lineage>
        <taxon>Bacteria</taxon>
        <taxon>Bacillati</taxon>
        <taxon>Actinomycetota</taxon>
        <taxon>Coriobacteriia</taxon>
        <taxon>Coriobacteriales</taxon>
        <taxon>Atopobiaceae</taxon>
        <taxon>Olsenella</taxon>
    </lineage>
</organism>
<keyword evidence="3 6" id="KW-0133">Cell shape</keyword>
<comment type="pathway">
    <text evidence="1 6">Cell wall biogenesis; peptidoglycan biosynthesis.</text>
</comment>
<proteinExistence type="predicted"/>
<dbReference type="SUPFAM" id="SSF141523">
    <property type="entry name" value="L,D-transpeptidase catalytic domain-like"/>
    <property type="match status" value="1"/>
</dbReference>
<dbReference type="PANTHER" id="PTHR30582:SF33">
    <property type="entry name" value="EXPORTED PROTEIN"/>
    <property type="match status" value="1"/>
</dbReference>
<gene>
    <name evidence="10" type="ORF">FYJ68_03345</name>
</gene>